<accession>A0AAD5SIP1</accession>
<evidence type="ECO:0000256" key="1">
    <source>
        <dbReference type="SAM" id="MobiDB-lite"/>
    </source>
</evidence>
<feature type="compositionally biased region" description="Polar residues" evidence="1">
    <location>
        <begin position="170"/>
        <end position="186"/>
    </location>
</feature>
<keyword evidence="3" id="KW-1185">Reference proteome</keyword>
<sequence>MSDQQPEISESVEQEEKQGEKKSGRGKMTEQKLLNLQKAREARKRNLEEKTKRYPVNKRSILDKKIKEGEELERRVEMEAEKKAQQILQRQKLEQDLLELEKLREWQKKQQQQQQNEGESVKDEKNKKKKPKAATKKTVTSKKLQKKVIVHDSDSDISIDTLPIKKTRGRQSGQAIPQNTSLSNSHNFDWLDDILD</sequence>
<organism evidence="2 3">
    <name type="scientific">Rhizophlyctis rosea</name>
    <dbReference type="NCBI Taxonomy" id="64517"/>
    <lineage>
        <taxon>Eukaryota</taxon>
        <taxon>Fungi</taxon>
        <taxon>Fungi incertae sedis</taxon>
        <taxon>Chytridiomycota</taxon>
        <taxon>Chytridiomycota incertae sedis</taxon>
        <taxon>Chytridiomycetes</taxon>
        <taxon>Rhizophlyctidales</taxon>
        <taxon>Rhizophlyctidaceae</taxon>
        <taxon>Rhizophlyctis</taxon>
    </lineage>
</organism>
<feature type="region of interest" description="Disordered" evidence="1">
    <location>
        <begin position="1"/>
        <end position="70"/>
    </location>
</feature>
<dbReference type="Proteomes" id="UP001212841">
    <property type="component" value="Unassembled WGS sequence"/>
</dbReference>
<feature type="region of interest" description="Disordered" evidence="1">
    <location>
        <begin position="106"/>
        <end position="186"/>
    </location>
</feature>
<comment type="caution">
    <text evidence="2">The sequence shown here is derived from an EMBL/GenBank/DDBJ whole genome shotgun (WGS) entry which is preliminary data.</text>
</comment>
<evidence type="ECO:0000313" key="2">
    <source>
        <dbReference type="EMBL" id="KAJ3055888.1"/>
    </source>
</evidence>
<dbReference type="EMBL" id="JADGJD010000055">
    <property type="protein sequence ID" value="KAJ3055888.1"/>
    <property type="molecule type" value="Genomic_DNA"/>
</dbReference>
<feature type="compositionally biased region" description="Basic and acidic residues" evidence="1">
    <location>
        <begin position="38"/>
        <end position="52"/>
    </location>
</feature>
<feature type="compositionally biased region" description="Basic and acidic residues" evidence="1">
    <location>
        <begin position="60"/>
        <end position="70"/>
    </location>
</feature>
<feature type="compositionally biased region" description="Basic and acidic residues" evidence="1">
    <location>
        <begin position="14"/>
        <end position="30"/>
    </location>
</feature>
<protein>
    <submittedName>
        <fullName evidence="2">Uncharacterized protein</fullName>
    </submittedName>
</protein>
<feature type="compositionally biased region" description="Basic residues" evidence="1">
    <location>
        <begin position="127"/>
        <end position="148"/>
    </location>
</feature>
<reference evidence="2" key="1">
    <citation type="submission" date="2020-05" db="EMBL/GenBank/DDBJ databases">
        <title>Phylogenomic resolution of chytrid fungi.</title>
        <authorList>
            <person name="Stajich J.E."/>
            <person name="Amses K."/>
            <person name="Simmons R."/>
            <person name="Seto K."/>
            <person name="Myers J."/>
            <person name="Bonds A."/>
            <person name="Quandt C.A."/>
            <person name="Barry K."/>
            <person name="Liu P."/>
            <person name="Grigoriev I."/>
            <person name="Longcore J.E."/>
            <person name="James T.Y."/>
        </authorList>
    </citation>
    <scope>NUCLEOTIDE SEQUENCE</scope>
    <source>
        <strain evidence="2">JEL0318</strain>
    </source>
</reference>
<gene>
    <name evidence="2" type="ORF">HK097_008885</name>
</gene>
<proteinExistence type="predicted"/>
<evidence type="ECO:0000313" key="3">
    <source>
        <dbReference type="Proteomes" id="UP001212841"/>
    </source>
</evidence>
<name>A0AAD5SIP1_9FUNG</name>
<dbReference type="AlphaFoldDB" id="A0AAD5SIP1"/>